<dbReference type="InterPro" id="IPR050659">
    <property type="entry name" value="Peptidase_M24B"/>
</dbReference>
<dbReference type="SUPFAM" id="SSF55920">
    <property type="entry name" value="Creatinase/aminopeptidase"/>
    <property type="match status" value="1"/>
</dbReference>
<accession>A0A4V0WP47</accession>
<dbReference type="GO" id="GO:0004177">
    <property type="term" value="F:aminopeptidase activity"/>
    <property type="evidence" value="ECO:0007669"/>
    <property type="project" value="UniProtKB-KW"/>
</dbReference>
<keyword evidence="3" id="KW-0378">Hydrolase</keyword>
<dbReference type="SUPFAM" id="SSF53092">
    <property type="entry name" value="Creatinase/prolidase N-terminal domain"/>
    <property type="match status" value="1"/>
</dbReference>
<keyword evidence="4" id="KW-1185">Reference proteome</keyword>
<protein>
    <submittedName>
        <fullName evidence="3">Xaa-Pro aminopeptidase</fullName>
    </submittedName>
</protein>
<dbReference type="InterPro" id="IPR000587">
    <property type="entry name" value="Creatinase_N"/>
</dbReference>
<feature type="domain" description="Creatinase N-terminal" evidence="2">
    <location>
        <begin position="31"/>
        <end position="86"/>
    </location>
</feature>
<keyword evidence="3" id="KW-0031">Aminopeptidase</keyword>
<evidence type="ECO:0000259" key="2">
    <source>
        <dbReference type="Pfam" id="PF01321"/>
    </source>
</evidence>
<evidence type="ECO:0000313" key="3">
    <source>
        <dbReference type="EMBL" id="GCF92599.1"/>
    </source>
</evidence>
<dbReference type="AlphaFoldDB" id="A0A4V0WP47"/>
<reference evidence="4" key="1">
    <citation type="submission" date="2019-02" db="EMBL/GenBank/DDBJ databases">
        <title>Draft genome sequence of Enterococcus sp. Gos25-1.</title>
        <authorList>
            <person name="Tanaka N."/>
            <person name="Shiwa Y."/>
            <person name="Fujita N."/>
        </authorList>
    </citation>
    <scope>NUCLEOTIDE SEQUENCE [LARGE SCALE GENOMIC DNA]</scope>
    <source>
        <strain evidence="4">Gos25-1</strain>
    </source>
</reference>
<dbReference type="InterPro" id="IPR036005">
    <property type="entry name" value="Creatinase/aminopeptidase-like"/>
</dbReference>
<dbReference type="InterPro" id="IPR029149">
    <property type="entry name" value="Creatin/AminoP/Spt16_N"/>
</dbReference>
<keyword evidence="3" id="KW-0645">Protease</keyword>
<feature type="domain" description="Peptidase M24" evidence="1">
    <location>
        <begin position="206"/>
        <end position="396"/>
    </location>
</feature>
<evidence type="ECO:0000313" key="4">
    <source>
        <dbReference type="Proteomes" id="UP000290567"/>
    </source>
</evidence>
<gene>
    <name evidence="3" type="ORF">NRIC_04900</name>
</gene>
<dbReference type="PANTHER" id="PTHR46112">
    <property type="entry name" value="AMINOPEPTIDASE"/>
    <property type="match status" value="1"/>
</dbReference>
<dbReference type="Pfam" id="PF01321">
    <property type="entry name" value="Creatinase_N"/>
    <property type="match status" value="1"/>
</dbReference>
<dbReference type="Gene3D" id="3.90.230.10">
    <property type="entry name" value="Creatinase/methionine aminopeptidase superfamily"/>
    <property type="match status" value="1"/>
</dbReference>
<dbReference type="Pfam" id="PF00557">
    <property type="entry name" value="Peptidase_M24"/>
    <property type="match status" value="1"/>
</dbReference>
<evidence type="ECO:0000259" key="1">
    <source>
        <dbReference type="Pfam" id="PF00557"/>
    </source>
</evidence>
<dbReference type="Proteomes" id="UP000290567">
    <property type="component" value="Unassembled WGS sequence"/>
</dbReference>
<organism evidence="3 4">
    <name type="scientific">Enterococcus florum</name>
    <dbReference type="NCBI Taxonomy" id="2480627"/>
    <lineage>
        <taxon>Bacteria</taxon>
        <taxon>Bacillati</taxon>
        <taxon>Bacillota</taxon>
        <taxon>Bacilli</taxon>
        <taxon>Lactobacillales</taxon>
        <taxon>Enterococcaceae</taxon>
        <taxon>Enterococcus</taxon>
    </lineage>
</organism>
<proteinExistence type="predicted"/>
<sequence>MKTIKYTTVKEPKIFEAVTPVFLTDETMNSRKEKLLQQMKDLQFDSLVIYADREHGANFEYLTGFVPRFEEGLLILHRTGEASLVLGNENLKMGDHSRIEANLYHSPYFSLPNQPMAHERALREIFNEIGLNGAQKVGLIGWKMFTPNQCDGQALFDIPYFIVEELKQSAKQAKLINACHLFIGGSNGVRTTNNANEIAHYEYGANLASTRMLQAMNAVQPGVKESDLGECLNGEGQLNPVVTIAATGDRFEKANFYPTHKEIKTGDKLSLTVGYKGGLSSRSGFVIKEVEQLPDDQNDYLEKVVFPYYRGITAWLSEVKIGCSGEEIYQVIDDALPKSVYGWSLNPGHLVADEEWMSSPIYPGSKEEIKSGMLFQIDIIPSVKGYQGTSAEECVAIADQKLQHAIKEQYPDLWQRIVTRKRYIKEELNIDVSPDILPLSNTVGYLRPFFLAKDLALKIG</sequence>
<dbReference type="RefSeq" id="WP_146621102.1">
    <property type="nucleotide sequence ID" value="NZ_BJCC01000004.1"/>
</dbReference>
<dbReference type="PANTHER" id="PTHR46112:SF2">
    <property type="entry name" value="XAA-PRO AMINOPEPTIDASE P-RELATED"/>
    <property type="match status" value="1"/>
</dbReference>
<dbReference type="InterPro" id="IPR000994">
    <property type="entry name" value="Pept_M24"/>
</dbReference>
<dbReference type="EMBL" id="BJCC01000004">
    <property type="protein sequence ID" value="GCF92599.1"/>
    <property type="molecule type" value="Genomic_DNA"/>
</dbReference>
<name>A0A4V0WP47_9ENTE</name>
<dbReference type="OrthoDB" id="9778159at2"/>
<dbReference type="CDD" id="cd01066">
    <property type="entry name" value="APP_MetAP"/>
    <property type="match status" value="1"/>
</dbReference>
<comment type="caution">
    <text evidence="3">The sequence shown here is derived from an EMBL/GenBank/DDBJ whole genome shotgun (WGS) entry which is preliminary data.</text>
</comment>